<feature type="compositionally biased region" description="Pro residues" evidence="4">
    <location>
        <begin position="54"/>
        <end position="67"/>
    </location>
</feature>
<keyword evidence="3" id="KW-0804">Transcription</keyword>
<dbReference type="SUPFAM" id="SSF51215">
    <property type="entry name" value="Regulatory protein AraC"/>
    <property type="match status" value="1"/>
</dbReference>
<dbReference type="PROSITE" id="PS00041">
    <property type="entry name" value="HTH_ARAC_FAMILY_1"/>
    <property type="match status" value="1"/>
</dbReference>
<keyword evidence="1" id="KW-0805">Transcription regulation</keyword>
<dbReference type="Pfam" id="PF02311">
    <property type="entry name" value="AraC_binding"/>
    <property type="match status" value="1"/>
</dbReference>
<sequence length="371" mass="43780">MSRAVHFRCLFCQGFDLFRFFWYDFRKKKEGCKVNLEEYIRRAQQRQEEEIHKMPPPPDGGSAPPPPKDGVMVLDNRFLSRNFRPSDILINAHIPFFNRSPQPHKHDFFELVYVVRGSMKNVVDGRRILLEQGDFCLMNPNAVHQVETDGKDPLAINFLMKKELFNKAFLSIVLENELFANFFVDSIYHKKNKQNYLVFSARHLEEPIISQYLLQIFREYENDQLYSQRVIESAMSCLFVEFTRSYKRELEFESLQDLPGGNISKIISYLSENYRTATLQTTAKQFNYHPKYLPNLLKKYLGQSFSEIVQQFRLAHACELLKQTELPISDVAQESGYTNRTYFYKVFQQKFGMSPNDYRHQNQAPRPHSIS</sequence>
<dbReference type="InterPro" id="IPR018062">
    <property type="entry name" value="HTH_AraC-typ_CS"/>
</dbReference>
<keyword evidence="7" id="KW-1185">Reference proteome</keyword>
<dbReference type="InterPro" id="IPR037923">
    <property type="entry name" value="HTH-like"/>
</dbReference>
<feature type="domain" description="HTH araC/xylS-type" evidence="5">
    <location>
        <begin position="264"/>
        <end position="361"/>
    </location>
</feature>
<dbReference type="SMART" id="SM00342">
    <property type="entry name" value="HTH_ARAC"/>
    <property type="match status" value="1"/>
</dbReference>
<evidence type="ECO:0000259" key="5">
    <source>
        <dbReference type="PROSITE" id="PS01124"/>
    </source>
</evidence>
<dbReference type="SUPFAM" id="SSF46689">
    <property type="entry name" value="Homeodomain-like"/>
    <property type="match status" value="1"/>
</dbReference>
<dbReference type="Pfam" id="PF12833">
    <property type="entry name" value="HTH_18"/>
    <property type="match status" value="1"/>
</dbReference>
<evidence type="ECO:0000256" key="1">
    <source>
        <dbReference type="ARBA" id="ARBA00023015"/>
    </source>
</evidence>
<organism evidence="6 7">
    <name type="scientific">[Clostridium] methylpentosum DSM 5476</name>
    <dbReference type="NCBI Taxonomy" id="537013"/>
    <lineage>
        <taxon>Bacteria</taxon>
        <taxon>Bacillati</taxon>
        <taxon>Bacillota</taxon>
        <taxon>Clostridia</taxon>
        <taxon>Eubacteriales</taxon>
        <taxon>Oscillospiraceae</taxon>
        <taxon>Oscillospiraceae incertae sedis</taxon>
    </lineage>
</organism>
<dbReference type="GO" id="GO:0043565">
    <property type="term" value="F:sequence-specific DNA binding"/>
    <property type="evidence" value="ECO:0007669"/>
    <property type="project" value="InterPro"/>
</dbReference>
<evidence type="ECO:0000256" key="2">
    <source>
        <dbReference type="ARBA" id="ARBA00023125"/>
    </source>
</evidence>
<dbReference type="eggNOG" id="COG2207">
    <property type="taxonomic scope" value="Bacteria"/>
</dbReference>
<evidence type="ECO:0000256" key="4">
    <source>
        <dbReference type="SAM" id="MobiDB-lite"/>
    </source>
</evidence>
<dbReference type="Proteomes" id="UP000003340">
    <property type="component" value="Unassembled WGS sequence"/>
</dbReference>
<name>C0EDI6_9FIRM</name>
<dbReference type="InterPro" id="IPR020449">
    <property type="entry name" value="Tscrpt_reg_AraC-type_HTH"/>
</dbReference>
<reference evidence="6 7" key="1">
    <citation type="submission" date="2009-01" db="EMBL/GenBank/DDBJ databases">
        <authorList>
            <person name="Fulton L."/>
            <person name="Clifton S."/>
            <person name="Fulton B."/>
            <person name="Xu J."/>
            <person name="Minx P."/>
            <person name="Pepin K.H."/>
            <person name="Johnson M."/>
            <person name="Bhonagiri V."/>
            <person name="Nash W.E."/>
            <person name="Mardis E.R."/>
            <person name="Wilson R.K."/>
        </authorList>
    </citation>
    <scope>NUCLEOTIDE SEQUENCE [LARGE SCALE GENOMIC DNA]</scope>
    <source>
        <strain evidence="6 7">DSM 5476</strain>
    </source>
</reference>
<comment type="caution">
    <text evidence="6">The sequence shown here is derived from an EMBL/GenBank/DDBJ whole genome shotgun (WGS) entry which is preliminary data.</text>
</comment>
<dbReference type="InterPro" id="IPR009057">
    <property type="entry name" value="Homeodomain-like_sf"/>
</dbReference>
<reference evidence="6 7" key="2">
    <citation type="submission" date="2009-02" db="EMBL/GenBank/DDBJ databases">
        <title>Draft genome sequence of Clostridium methylpentosum (DSM 5476).</title>
        <authorList>
            <person name="Sudarsanam P."/>
            <person name="Ley R."/>
            <person name="Guruge J."/>
            <person name="Turnbaugh P.J."/>
            <person name="Mahowald M."/>
            <person name="Liep D."/>
            <person name="Gordon J."/>
        </authorList>
    </citation>
    <scope>NUCLEOTIDE SEQUENCE [LARGE SCALE GENOMIC DNA]</scope>
    <source>
        <strain evidence="6 7">DSM 5476</strain>
    </source>
</reference>
<dbReference type="HOGENOM" id="CLU_000445_88_0_9"/>
<evidence type="ECO:0000313" key="7">
    <source>
        <dbReference type="Proteomes" id="UP000003340"/>
    </source>
</evidence>
<dbReference type="EMBL" id="ACEC01000062">
    <property type="protein sequence ID" value="EEG30472.1"/>
    <property type="molecule type" value="Genomic_DNA"/>
</dbReference>
<dbReference type="InterPro" id="IPR003313">
    <property type="entry name" value="AraC-bd"/>
</dbReference>
<evidence type="ECO:0000313" key="6">
    <source>
        <dbReference type="EMBL" id="EEG30472.1"/>
    </source>
</evidence>
<dbReference type="PRINTS" id="PR00032">
    <property type="entry name" value="HTHARAC"/>
</dbReference>
<dbReference type="GO" id="GO:0003700">
    <property type="term" value="F:DNA-binding transcription factor activity"/>
    <property type="evidence" value="ECO:0007669"/>
    <property type="project" value="InterPro"/>
</dbReference>
<feature type="region of interest" description="Disordered" evidence="4">
    <location>
        <begin position="46"/>
        <end position="67"/>
    </location>
</feature>
<dbReference type="InterPro" id="IPR018060">
    <property type="entry name" value="HTH_AraC"/>
</dbReference>
<accession>C0EDI6</accession>
<dbReference type="Gene3D" id="2.60.120.10">
    <property type="entry name" value="Jelly Rolls"/>
    <property type="match status" value="1"/>
</dbReference>
<dbReference type="Gene3D" id="1.10.10.60">
    <property type="entry name" value="Homeodomain-like"/>
    <property type="match status" value="2"/>
</dbReference>
<evidence type="ECO:0000256" key="3">
    <source>
        <dbReference type="ARBA" id="ARBA00023163"/>
    </source>
</evidence>
<keyword evidence="2" id="KW-0238">DNA-binding</keyword>
<proteinExistence type="predicted"/>
<dbReference type="STRING" id="537013.CLOSTMETH_01913"/>
<dbReference type="PANTHER" id="PTHR43280:SF2">
    <property type="entry name" value="HTH-TYPE TRANSCRIPTIONAL REGULATOR EXSA"/>
    <property type="match status" value="1"/>
</dbReference>
<protein>
    <submittedName>
        <fullName evidence="6">Transcriptional regulator, AraC family</fullName>
    </submittedName>
</protein>
<dbReference type="InterPro" id="IPR014710">
    <property type="entry name" value="RmlC-like_jellyroll"/>
</dbReference>
<dbReference type="PROSITE" id="PS01124">
    <property type="entry name" value="HTH_ARAC_FAMILY_2"/>
    <property type="match status" value="1"/>
</dbReference>
<gene>
    <name evidence="6" type="ORF">CLOSTMETH_01913</name>
</gene>
<dbReference type="AlphaFoldDB" id="C0EDI6"/>
<dbReference type="PANTHER" id="PTHR43280">
    <property type="entry name" value="ARAC-FAMILY TRANSCRIPTIONAL REGULATOR"/>
    <property type="match status" value="1"/>
</dbReference>